<gene>
    <name evidence="1" type="primary">Dper\GL27289</name>
    <name evidence="1" type="ORF">Dper_GL27289</name>
</gene>
<accession>B4GZ22</accession>
<name>B4GZ22_DROPE</name>
<dbReference type="Proteomes" id="UP000008744">
    <property type="component" value="Unassembled WGS sequence"/>
</dbReference>
<proteinExistence type="predicted"/>
<protein>
    <submittedName>
        <fullName evidence="1">GL27289</fullName>
    </submittedName>
</protein>
<keyword evidence="2" id="KW-1185">Reference proteome</keyword>
<organism evidence="2">
    <name type="scientific">Drosophila persimilis</name>
    <name type="common">Fruit fly</name>
    <dbReference type="NCBI Taxonomy" id="7234"/>
    <lineage>
        <taxon>Eukaryota</taxon>
        <taxon>Metazoa</taxon>
        <taxon>Ecdysozoa</taxon>
        <taxon>Arthropoda</taxon>
        <taxon>Hexapoda</taxon>
        <taxon>Insecta</taxon>
        <taxon>Pterygota</taxon>
        <taxon>Neoptera</taxon>
        <taxon>Endopterygota</taxon>
        <taxon>Diptera</taxon>
        <taxon>Brachycera</taxon>
        <taxon>Muscomorpha</taxon>
        <taxon>Ephydroidea</taxon>
        <taxon>Drosophilidae</taxon>
        <taxon>Drosophila</taxon>
        <taxon>Sophophora</taxon>
    </lineage>
</organism>
<reference evidence="1 2" key="1">
    <citation type="journal article" date="2007" name="Nature">
        <title>Evolution of genes and genomes on the Drosophila phylogeny.</title>
        <authorList>
            <consortium name="Drosophila 12 Genomes Consortium"/>
            <person name="Clark A.G."/>
            <person name="Eisen M.B."/>
            <person name="Smith D.R."/>
            <person name="Bergman C.M."/>
            <person name="Oliver B."/>
            <person name="Markow T.A."/>
            <person name="Kaufman T.C."/>
            <person name="Kellis M."/>
            <person name="Gelbart W."/>
            <person name="Iyer V.N."/>
            <person name="Pollard D.A."/>
            <person name="Sackton T.B."/>
            <person name="Larracuente A.M."/>
            <person name="Singh N.D."/>
            <person name="Abad J.P."/>
            <person name="Abt D.N."/>
            <person name="Adryan B."/>
            <person name="Aguade M."/>
            <person name="Akashi H."/>
            <person name="Anderson W.W."/>
            <person name="Aquadro C.F."/>
            <person name="Ardell D.H."/>
            <person name="Arguello R."/>
            <person name="Artieri C.G."/>
            <person name="Barbash D.A."/>
            <person name="Barker D."/>
            <person name="Barsanti P."/>
            <person name="Batterham P."/>
            <person name="Batzoglou S."/>
            <person name="Begun D."/>
            <person name="Bhutkar A."/>
            <person name="Blanco E."/>
            <person name="Bosak S.A."/>
            <person name="Bradley R.K."/>
            <person name="Brand A.D."/>
            <person name="Brent M.R."/>
            <person name="Brooks A.N."/>
            <person name="Brown R.H."/>
            <person name="Butlin R.K."/>
            <person name="Caggese C."/>
            <person name="Calvi B.R."/>
            <person name="Bernardo de Carvalho A."/>
            <person name="Caspi A."/>
            <person name="Castrezana S."/>
            <person name="Celniker S.E."/>
            <person name="Chang J.L."/>
            <person name="Chapple C."/>
            <person name="Chatterji S."/>
            <person name="Chinwalla A."/>
            <person name="Civetta A."/>
            <person name="Clifton S.W."/>
            <person name="Comeron J.M."/>
            <person name="Costello J.C."/>
            <person name="Coyne J.A."/>
            <person name="Daub J."/>
            <person name="David R.G."/>
            <person name="Delcher A.L."/>
            <person name="Delehaunty K."/>
            <person name="Do C.B."/>
            <person name="Ebling H."/>
            <person name="Edwards K."/>
            <person name="Eickbush T."/>
            <person name="Evans J.D."/>
            <person name="Filipski A."/>
            <person name="Findeiss S."/>
            <person name="Freyhult E."/>
            <person name="Fulton L."/>
            <person name="Fulton R."/>
            <person name="Garcia A.C."/>
            <person name="Gardiner A."/>
            <person name="Garfield D.A."/>
            <person name="Garvin B.E."/>
            <person name="Gibson G."/>
            <person name="Gilbert D."/>
            <person name="Gnerre S."/>
            <person name="Godfrey J."/>
            <person name="Good R."/>
            <person name="Gotea V."/>
            <person name="Gravely B."/>
            <person name="Greenberg A.J."/>
            <person name="Griffiths-Jones S."/>
            <person name="Gross S."/>
            <person name="Guigo R."/>
            <person name="Gustafson E.A."/>
            <person name="Haerty W."/>
            <person name="Hahn M.W."/>
            <person name="Halligan D.L."/>
            <person name="Halpern A.L."/>
            <person name="Halter G.M."/>
            <person name="Han M.V."/>
            <person name="Heger A."/>
            <person name="Hillier L."/>
            <person name="Hinrichs A.S."/>
            <person name="Holmes I."/>
            <person name="Hoskins R.A."/>
            <person name="Hubisz M.J."/>
            <person name="Hultmark D."/>
            <person name="Huntley M.A."/>
            <person name="Jaffe D.B."/>
            <person name="Jagadeeshan S."/>
            <person name="Jeck W.R."/>
            <person name="Johnson J."/>
            <person name="Jones C.D."/>
            <person name="Jordan W.C."/>
            <person name="Karpen G.H."/>
            <person name="Kataoka E."/>
            <person name="Keightley P.D."/>
            <person name="Kheradpour P."/>
            <person name="Kirkness E.F."/>
            <person name="Koerich L.B."/>
            <person name="Kristiansen K."/>
            <person name="Kudrna D."/>
            <person name="Kulathinal R.J."/>
            <person name="Kumar S."/>
            <person name="Kwok R."/>
            <person name="Lander E."/>
            <person name="Langley C.H."/>
            <person name="Lapoint R."/>
            <person name="Lazzaro B.P."/>
            <person name="Lee S.J."/>
            <person name="Levesque L."/>
            <person name="Li R."/>
            <person name="Lin C.F."/>
            <person name="Lin M.F."/>
            <person name="Lindblad-Toh K."/>
            <person name="Llopart A."/>
            <person name="Long M."/>
            <person name="Low L."/>
            <person name="Lozovsky E."/>
            <person name="Lu J."/>
            <person name="Luo M."/>
            <person name="Machado C.A."/>
            <person name="Makalowski W."/>
            <person name="Marzo M."/>
            <person name="Matsuda M."/>
            <person name="Matzkin L."/>
            <person name="McAllister B."/>
            <person name="McBride C.S."/>
            <person name="McKernan B."/>
            <person name="McKernan K."/>
            <person name="Mendez-Lago M."/>
            <person name="Minx P."/>
            <person name="Mollenhauer M.U."/>
            <person name="Montooth K."/>
            <person name="Mount S.M."/>
            <person name="Mu X."/>
            <person name="Myers E."/>
            <person name="Negre B."/>
            <person name="Newfeld S."/>
            <person name="Nielsen R."/>
            <person name="Noor M.A."/>
            <person name="O'Grady P."/>
            <person name="Pachter L."/>
            <person name="Papaceit M."/>
            <person name="Parisi M.J."/>
            <person name="Parisi M."/>
            <person name="Parts L."/>
            <person name="Pedersen J.S."/>
            <person name="Pesole G."/>
            <person name="Phillippy A.M."/>
            <person name="Ponting C.P."/>
            <person name="Pop M."/>
            <person name="Porcelli D."/>
            <person name="Powell J.R."/>
            <person name="Prohaska S."/>
            <person name="Pruitt K."/>
            <person name="Puig M."/>
            <person name="Quesneville H."/>
            <person name="Ram K.R."/>
            <person name="Rand D."/>
            <person name="Rasmussen M.D."/>
            <person name="Reed L.K."/>
            <person name="Reenan R."/>
            <person name="Reily A."/>
            <person name="Remington K.A."/>
            <person name="Rieger T.T."/>
            <person name="Ritchie M.G."/>
            <person name="Robin C."/>
            <person name="Rogers Y.H."/>
            <person name="Rohde C."/>
            <person name="Rozas J."/>
            <person name="Rubenfield M.J."/>
            <person name="Ruiz A."/>
            <person name="Russo S."/>
            <person name="Salzberg S.L."/>
            <person name="Sanchez-Gracia A."/>
            <person name="Saranga D.J."/>
            <person name="Sato H."/>
            <person name="Schaeffer S.W."/>
            <person name="Schatz M.C."/>
            <person name="Schlenke T."/>
            <person name="Schwartz R."/>
            <person name="Segarra C."/>
            <person name="Singh R.S."/>
            <person name="Sirot L."/>
            <person name="Sirota M."/>
            <person name="Sisneros N.B."/>
            <person name="Smith C.D."/>
            <person name="Smith T.F."/>
            <person name="Spieth J."/>
            <person name="Stage D.E."/>
            <person name="Stark A."/>
            <person name="Stephan W."/>
            <person name="Strausberg R.L."/>
            <person name="Strempel S."/>
            <person name="Sturgill D."/>
            <person name="Sutton G."/>
            <person name="Sutton G.G."/>
            <person name="Tao W."/>
            <person name="Teichmann S."/>
            <person name="Tobari Y.N."/>
            <person name="Tomimura Y."/>
            <person name="Tsolas J.M."/>
            <person name="Valente V.L."/>
            <person name="Venter E."/>
            <person name="Venter J.C."/>
            <person name="Vicario S."/>
            <person name="Vieira F.G."/>
            <person name="Vilella A.J."/>
            <person name="Villasante A."/>
            <person name="Walenz B."/>
            <person name="Wang J."/>
            <person name="Wasserman M."/>
            <person name="Watts T."/>
            <person name="Wilson D."/>
            <person name="Wilson R.K."/>
            <person name="Wing R.A."/>
            <person name="Wolfner M.F."/>
            <person name="Wong A."/>
            <person name="Wong G.K."/>
            <person name="Wu C.I."/>
            <person name="Wu G."/>
            <person name="Yamamoto D."/>
            <person name="Yang H.P."/>
            <person name="Yang S.P."/>
            <person name="Yorke J.A."/>
            <person name="Yoshida K."/>
            <person name="Zdobnov E."/>
            <person name="Zhang P."/>
            <person name="Zhang Y."/>
            <person name="Zimin A.V."/>
            <person name="Baldwin J."/>
            <person name="Abdouelleil A."/>
            <person name="Abdulkadir J."/>
            <person name="Abebe A."/>
            <person name="Abera B."/>
            <person name="Abreu J."/>
            <person name="Acer S.C."/>
            <person name="Aftuck L."/>
            <person name="Alexander A."/>
            <person name="An P."/>
            <person name="Anderson E."/>
            <person name="Anderson S."/>
            <person name="Arachi H."/>
            <person name="Azer M."/>
            <person name="Bachantsang P."/>
            <person name="Barry A."/>
            <person name="Bayul T."/>
            <person name="Berlin A."/>
            <person name="Bessette D."/>
            <person name="Bloom T."/>
            <person name="Blye J."/>
            <person name="Boguslavskiy L."/>
            <person name="Bonnet C."/>
            <person name="Boukhgalter B."/>
            <person name="Bourzgui I."/>
            <person name="Brown A."/>
            <person name="Cahill P."/>
            <person name="Channer S."/>
            <person name="Cheshatsang Y."/>
            <person name="Chuda L."/>
            <person name="Citroen M."/>
            <person name="Collymore A."/>
            <person name="Cooke P."/>
            <person name="Costello M."/>
            <person name="D'Aco K."/>
            <person name="Daza R."/>
            <person name="De Haan G."/>
            <person name="DeGray S."/>
            <person name="DeMaso C."/>
            <person name="Dhargay N."/>
            <person name="Dooley K."/>
            <person name="Dooley E."/>
            <person name="Doricent M."/>
            <person name="Dorje P."/>
            <person name="Dorjee K."/>
            <person name="Dupes A."/>
            <person name="Elong R."/>
            <person name="Falk J."/>
            <person name="Farina A."/>
            <person name="Faro S."/>
            <person name="Ferguson D."/>
            <person name="Fisher S."/>
            <person name="Foley C.D."/>
            <person name="Franke A."/>
            <person name="Friedrich D."/>
            <person name="Gadbois L."/>
            <person name="Gearin G."/>
            <person name="Gearin C.R."/>
            <person name="Giannoukos G."/>
            <person name="Goode T."/>
            <person name="Graham J."/>
            <person name="Grandbois E."/>
            <person name="Grewal S."/>
            <person name="Gyaltsen K."/>
            <person name="Hafez N."/>
            <person name="Hagos B."/>
            <person name="Hall J."/>
            <person name="Henson C."/>
            <person name="Hollinger A."/>
            <person name="Honan T."/>
            <person name="Huard M.D."/>
            <person name="Hughes L."/>
            <person name="Hurhula B."/>
            <person name="Husby M.E."/>
            <person name="Kamat A."/>
            <person name="Kanga B."/>
            <person name="Kashin S."/>
            <person name="Khazanovich D."/>
            <person name="Kisner P."/>
            <person name="Lance K."/>
            <person name="Lara M."/>
            <person name="Lee W."/>
            <person name="Lennon N."/>
            <person name="Letendre F."/>
            <person name="LeVine R."/>
            <person name="Lipovsky A."/>
            <person name="Liu X."/>
            <person name="Liu J."/>
            <person name="Liu S."/>
            <person name="Lokyitsang T."/>
            <person name="Lokyitsang Y."/>
            <person name="Lubonja R."/>
            <person name="Lui A."/>
            <person name="MacDonald P."/>
            <person name="Magnisalis V."/>
            <person name="Maru K."/>
            <person name="Matthews C."/>
            <person name="McCusker W."/>
            <person name="McDonough S."/>
            <person name="Mehta T."/>
            <person name="Meldrim J."/>
            <person name="Meneus L."/>
            <person name="Mihai O."/>
            <person name="Mihalev A."/>
            <person name="Mihova T."/>
            <person name="Mittelman R."/>
            <person name="Mlenga V."/>
            <person name="Montmayeur A."/>
            <person name="Mulrain L."/>
            <person name="Navidi A."/>
            <person name="Naylor J."/>
            <person name="Negash T."/>
            <person name="Nguyen T."/>
            <person name="Nguyen N."/>
            <person name="Nicol R."/>
            <person name="Norbu C."/>
            <person name="Norbu N."/>
            <person name="Novod N."/>
            <person name="O'Neill B."/>
            <person name="Osman S."/>
            <person name="Markiewicz E."/>
            <person name="Oyono O.L."/>
            <person name="Patti C."/>
            <person name="Phunkhang P."/>
            <person name="Pierre F."/>
            <person name="Priest M."/>
            <person name="Raghuraman S."/>
            <person name="Rege F."/>
            <person name="Reyes R."/>
            <person name="Rise C."/>
            <person name="Rogov P."/>
            <person name="Ross K."/>
            <person name="Ryan E."/>
            <person name="Settipalli S."/>
            <person name="Shea T."/>
            <person name="Sherpa N."/>
            <person name="Shi L."/>
            <person name="Shih D."/>
            <person name="Sparrow T."/>
            <person name="Spaulding J."/>
            <person name="Stalker J."/>
            <person name="Stange-Thomann N."/>
            <person name="Stavropoulos S."/>
            <person name="Stone C."/>
            <person name="Strader C."/>
            <person name="Tesfaye S."/>
            <person name="Thomson T."/>
            <person name="Thoulutsang Y."/>
            <person name="Thoulutsang D."/>
            <person name="Topham K."/>
            <person name="Topping I."/>
            <person name="Tsamla T."/>
            <person name="Vassiliev H."/>
            <person name="Vo A."/>
            <person name="Wangchuk T."/>
            <person name="Wangdi T."/>
            <person name="Weiand M."/>
            <person name="Wilkinson J."/>
            <person name="Wilson A."/>
            <person name="Yadav S."/>
            <person name="Young G."/>
            <person name="Yu Q."/>
            <person name="Zembek L."/>
            <person name="Zhong D."/>
            <person name="Zimmer A."/>
            <person name="Zwirko Z."/>
            <person name="Jaffe D.B."/>
            <person name="Alvarez P."/>
            <person name="Brockman W."/>
            <person name="Butler J."/>
            <person name="Chin C."/>
            <person name="Gnerre S."/>
            <person name="Grabherr M."/>
            <person name="Kleber M."/>
            <person name="Mauceli E."/>
            <person name="MacCallum I."/>
        </authorList>
    </citation>
    <scope>NUCLEOTIDE SEQUENCE [LARGE SCALE GENOMIC DNA]</scope>
    <source>
        <strain evidence="2">MSH-3 / Tucson 14011-0111.49</strain>
    </source>
</reference>
<dbReference type="HOGENOM" id="CLU_2742730_0_0_1"/>
<sequence>MSRAAPVKLGKFASMTGHLTNVAMDMSLDMDVDVDMPPTLRRDVYQKLLHGWGQADSGQRAMDNGQRTIFT</sequence>
<evidence type="ECO:0000313" key="2">
    <source>
        <dbReference type="Proteomes" id="UP000008744"/>
    </source>
</evidence>
<dbReference type="AlphaFoldDB" id="B4GZ22"/>
<dbReference type="EMBL" id="CH479198">
    <property type="protein sequence ID" value="EDW28040.1"/>
    <property type="molecule type" value="Genomic_DNA"/>
</dbReference>
<evidence type="ECO:0000313" key="1">
    <source>
        <dbReference type="EMBL" id="EDW28040.1"/>
    </source>
</evidence>